<accession>A0A4P7BE39</accession>
<dbReference type="EMBL" id="CP038026">
    <property type="protein sequence ID" value="QBQ36227.1"/>
    <property type="molecule type" value="Genomic_DNA"/>
</dbReference>
<keyword evidence="5" id="KW-1185">Reference proteome</keyword>
<organism evidence="3 6">
    <name type="scientific">Pseudoduganella plicata</name>
    <dbReference type="NCBI Taxonomy" id="321984"/>
    <lineage>
        <taxon>Bacteria</taxon>
        <taxon>Pseudomonadati</taxon>
        <taxon>Pseudomonadota</taxon>
        <taxon>Betaproteobacteria</taxon>
        <taxon>Burkholderiales</taxon>
        <taxon>Oxalobacteraceae</taxon>
        <taxon>Telluria group</taxon>
        <taxon>Pseudoduganella</taxon>
    </lineage>
</organism>
<evidence type="ECO:0000313" key="5">
    <source>
        <dbReference type="Proteomes" id="UP000294359"/>
    </source>
</evidence>
<keyword evidence="1" id="KW-0479">Metal-binding</keyword>
<evidence type="ECO:0000313" key="4">
    <source>
        <dbReference type="EMBL" id="QBQ36227.1"/>
    </source>
</evidence>
<reference evidence="3" key="1">
    <citation type="journal article" date="2014" name="Int. J. Syst. Evol. Microbiol.">
        <title>Complete genome sequence of Corynebacterium casei LMG S-19264T (=DSM 44701T), isolated from a smear-ripened cheese.</title>
        <authorList>
            <consortium name="US DOE Joint Genome Institute (JGI-PGF)"/>
            <person name="Walter F."/>
            <person name="Albersmeier A."/>
            <person name="Kalinowski J."/>
            <person name="Ruckert C."/>
        </authorList>
    </citation>
    <scope>NUCLEOTIDE SEQUENCE</scope>
    <source>
        <strain evidence="3">KCTC 12344</strain>
    </source>
</reference>
<protein>
    <submittedName>
        <fullName evidence="4">Copper chaperone</fullName>
    </submittedName>
    <submittedName>
        <fullName evidence="3">Heavy metal transport/detoxification protein</fullName>
    </submittedName>
</protein>
<reference evidence="3" key="3">
    <citation type="submission" date="2022-12" db="EMBL/GenBank/DDBJ databases">
        <authorList>
            <person name="Sun Q."/>
            <person name="Kim S."/>
        </authorList>
    </citation>
    <scope>NUCLEOTIDE SEQUENCE</scope>
    <source>
        <strain evidence="3">KCTC 12344</strain>
    </source>
</reference>
<evidence type="ECO:0000313" key="6">
    <source>
        <dbReference type="Proteomes" id="UP000619512"/>
    </source>
</evidence>
<dbReference type="Pfam" id="PF00403">
    <property type="entry name" value="HMA"/>
    <property type="match status" value="1"/>
</dbReference>
<dbReference type="Proteomes" id="UP000619512">
    <property type="component" value="Unassembled WGS sequence"/>
</dbReference>
<evidence type="ECO:0000313" key="3">
    <source>
        <dbReference type="EMBL" id="GGY76776.1"/>
    </source>
</evidence>
<dbReference type="GO" id="GO:0006825">
    <property type="term" value="P:copper ion transport"/>
    <property type="evidence" value="ECO:0007669"/>
    <property type="project" value="InterPro"/>
</dbReference>
<dbReference type="EMBL" id="BMWW01000001">
    <property type="protein sequence ID" value="GGY76776.1"/>
    <property type="molecule type" value="Genomic_DNA"/>
</dbReference>
<dbReference type="SUPFAM" id="SSF55008">
    <property type="entry name" value="HMA, heavy metal-associated domain"/>
    <property type="match status" value="1"/>
</dbReference>
<evidence type="ECO:0000256" key="1">
    <source>
        <dbReference type="ARBA" id="ARBA00022723"/>
    </source>
</evidence>
<dbReference type="InterPro" id="IPR006121">
    <property type="entry name" value="HMA_dom"/>
</dbReference>
<evidence type="ECO:0000259" key="2">
    <source>
        <dbReference type="PROSITE" id="PS50846"/>
    </source>
</evidence>
<dbReference type="RefSeq" id="WP_134384512.1">
    <property type="nucleotide sequence ID" value="NZ_BMWW01000001.1"/>
</dbReference>
<dbReference type="GO" id="GO:0005507">
    <property type="term" value="F:copper ion binding"/>
    <property type="evidence" value="ECO:0007669"/>
    <property type="project" value="InterPro"/>
</dbReference>
<dbReference type="InterPro" id="IPR036163">
    <property type="entry name" value="HMA_dom_sf"/>
</dbReference>
<dbReference type="PROSITE" id="PS50846">
    <property type="entry name" value="HMA_2"/>
    <property type="match status" value="1"/>
</dbReference>
<dbReference type="InterPro" id="IPR017969">
    <property type="entry name" value="Heavy-metal-associated_CS"/>
</dbReference>
<sequence>MYELVVENMTCGHCVASVTKAVKGVDGAARVDVDLAGKQVKVESSAGLDVIKAAIMDAGYPVTGAH</sequence>
<dbReference type="InterPro" id="IPR000428">
    <property type="entry name" value="Cu-bd"/>
</dbReference>
<reference evidence="4 5" key="2">
    <citation type="submission" date="2019-03" db="EMBL/GenBank/DDBJ databases">
        <title>Draft Genome Sequences of Six Type Strains of the Genus Massilia.</title>
        <authorList>
            <person name="Miess H."/>
            <person name="Frediansyhah A."/>
            <person name="Gross H."/>
        </authorList>
    </citation>
    <scope>NUCLEOTIDE SEQUENCE [LARGE SCALE GENOMIC DNA]</scope>
    <source>
        <strain evidence="4 5">DSM 17505</strain>
    </source>
</reference>
<dbReference type="Proteomes" id="UP000294359">
    <property type="component" value="Chromosome"/>
</dbReference>
<dbReference type="AlphaFoldDB" id="A0A4P7BE39"/>
<dbReference type="OrthoDB" id="9813965at2"/>
<proteinExistence type="predicted"/>
<name>A0A4P7BE39_9BURK</name>
<feature type="domain" description="HMA" evidence="2">
    <location>
        <begin position="1"/>
        <end position="63"/>
    </location>
</feature>
<dbReference type="CDD" id="cd00371">
    <property type="entry name" value="HMA"/>
    <property type="match status" value="1"/>
</dbReference>
<dbReference type="PROSITE" id="PS01047">
    <property type="entry name" value="HMA_1"/>
    <property type="match status" value="1"/>
</dbReference>
<dbReference type="PRINTS" id="PR00944">
    <property type="entry name" value="CUEXPORT"/>
</dbReference>
<gene>
    <name evidence="4" type="ORF">E1742_08730</name>
    <name evidence="3" type="ORF">GCM10007388_06910</name>
</gene>
<dbReference type="Gene3D" id="3.30.70.100">
    <property type="match status" value="1"/>
</dbReference>